<proteinExistence type="predicted"/>
<dbReference type="Proteomes" id="UP000243053">
    <property type="component" value="Unassembled WGS sequence"/>
</dbReference>
<dbReference type="EMBL" id="MAAF01000051">
    <property type="protein sequence ID" value="OUR81211.1"/>
    <property type="molecule type" value="Genomic_DNA"/>
</dbReference>
<evidence type="ECO:0000313" key="3">
    <source>
        <dbReference type="Proteomes" id="UP000243053"/>
    </source>
</evidence>
<accession>A0A1Y5EEU3</accession>
<protein>
    <recommendedName>
        <fullName evidence="1">Surface antigen domain-containing protein</fullName>
    </recommendedName>
</protein>
<dbReference type="InterPro" id="IPR032635">
    <property type="entry name" value="Anti_2"/>
</dbReference>
<gene>
    <name evidence="2" type="ORF">A9Q75_08175</name>
</gene>
<comment type="caution">
    <text evidence="2">The sequence shown here is derived from an EMBL/GenBank/DDBJ whole genome shotgun (WGS) entry which is preliminary data.</text>
</comment>
<evidence type="ECO:0000313" key="2">
    <source>
        <dbReference type="EMBL" id="OUR81211.1"/>
    </source>
</evidence>
<evidence type="ECO:0000259" key="1">
    <source>
        <dbReference type="Pfam" id="PF16998"/>
    </source>
</evidence>
<name>A0A1Y5EEU3_COLPS</name>
<dbReference type="Pfam" id="PF16998">
    <property type="entry name" value="17kDa_Anti_2"/>
    <property type="match status" value="1"/>
</dbReference>
<dbReference type="AlphaFoldDB" id="A0A1Y5EEU3"/>
<feature type="domain" description="Surface antigen" evidence="1">
    <location>
        <begin position="211"/>
        <end position="305"/>
    </location>
</feature>
<sequence length="306" mass="34007">MVKQFSYSQALLALAIAFLAWSLFKFTMQVPAILNVIEKTTQTVDLISPKVDEIVNEVALVRVEVGKVRALVSQQTPAILSQVEASLPVVQQVVAESEYYSRQLPTLLSQIASIEQQVAKLQASMPAILKRVDAVVKTTNNTTEEVARWRPHSTRYLEEIELSRGYIPEYLSRIENTIVDAKTVGSEASSGLVSGFFKGVINLPFEVVSGLTGIVDADSRSAKYLTAQDVALMQEKVVTLLNDSNQTKTVWQNVKSGNRGTIIKGKKTTRNKQQCLNLTFNNHFGKDKETLKELMCMNDKGLWKVI</sequence>
<reference evidence="3" key="1">
    <citation type="journal article" date="2017" name="Proc. Natl. Acad. Sci. U.S.A.">
        <title>Simulation of Deepwater Horizon oil plume reveals substrate specialization within a complex community of hydrocarbon degraders.</title>
        <authorList>
            <person name="Hu P."/>
            <person name="Dubinsky E.A."/>
            <person name="Probst A.J."/>
            <person name="Wang J."/>
            <person name="Sieber C.M.K."/>
            <person name="Tom L.M."/>
            <person name="Gardinali P."/>
            <person name="Banfield J.F."/>
            <person name="Atlas R.M."/>
            <person name="Andersen G.L."/>
        </authorList>
    </citation>
    <scope>NUCLEOTIDE SEQUENCE [LARGE SCALE GENOMIC DNA]</scope>
</reference>
<organism evidence="2 3">
    <name type="scientific">Colwellia psychrerythraea</name>
    <name type="common">Vibrio psychroerythus</name>
    <dbReference type="NCBI Taxonomy" id="28229"/>
    <lineage>
        <taxon>Bacteria</taxon>
        <taxon>Pseudomonadati</taxon>
        <taxon>Pseudomonadota</taxon>
        <taxon>Gammaproteobacteria</taxon>
        <taxon>Alteromonadales</taxon>
        <taxon>Colwelliaceae</taxon>
        <taxon>Colwellia</taxon>
    </lineage>
</organism>